<dbReference type="SUPFAM" id="SSF51679">
    <property type="entry name" value="Bacterial luciferase-like"/>
    <property type="match status" value="1"/>
</dbReference>
<feature type="domain" description="Luciferase-like" evidence="1">
    <location>
        <begin position="6"/>
        <end position="114"/>
    </location>
</feature>
<dbReference type="EMBL" id="JADMLG010000013">
    <property type="protein sequence ID" value="MBH0780082.1"/>
    <property type="molecule type" value="Genomic_DNA"/>
</dbReference>
<dbReference type="GO" id="GO:0005829">
    <property type="term" value="C:cytosol"/>
    <property type="evidence" value="ECO:0007669"/>
    <property type="project" value="TreeGrafter"/>
</dbReference>
<dbReference type="CDD" id="cd00347">
    <property type="entry name" value="Flavin_utilizing_monoxygenases"/>
    <property type="match status" value="2"/>
</dbReference>
<dbReference type="PANTHER" id="PTHR30137">
    <property type="entry name" value="LUCIFERASE-LIKE MONOOXYGENASE"/>
    <property type="match status" value="1"/>
</dbReference>
<accession>A0A931N5U5</accession>
<proteinExistence type="predicted"/>
<dbReference type="PANTHER" id="PTHR30137:SF6">
    <property type="entry name" value="LUCIFERASE-LIKE MONOOXYGENASE"/>
    <property type="match status" value="1"/>
</dbReference>
<comment type="caution">
    <text evidence="2">The sequence shown here is derived from an EMBL/GenBank/DDBJ whole genome shotgun (WGS) entry which is preliminary data.</text>
</comment>
<dbReference type="AlphaFoldDB" id="A0A931N5U5"/>
<dbReference type="InterPro" id="IPR011251">
    <property type="entry name" value="Luciferase-like_dom"/>
</dbReference>
<dbReference type="RefSeq" id="WP_196152379.1">
    <property type="nucleotide sequence ID" value="NZ_JADMLG010000013.1"/>
</dbReference>
<dbReference type="InterPro" id="IPR050766">
    <property type="entry name" value="Bact_Lucif_Oxidored"/>
</dbReference>
<evidence type="ECO:0000313" key="3">
    <source>
        <dbReference type="Proteomes" id="UP000655751"/>
    </source>
</evidence>
<feature type="domain" description="Luciferase-like" evidence="1">
    <location>
        <begin position="187"/>
        <end position="343"/>
    </location>
</feature>
<dbReference type="InterPro" id="IPR036661">
    <property type="entry name" value="Luciferase-like_sf"/>
</dbReference>
<dbReference type="GO" id="GO:0016705">
    <property type="term" value="F:oxidoreductase activity, acting on paired donors, with incorporation or reduction of molecular oxygen"/>
    <property type="evidence" value="ECO:0007669"/>
    <property type="project" value="InterPro"/>
</dbReference>
<name>A0A931N5U5_9NOCA</name>
<protein>
    <submittedName>
        <fullName evidence="2">LLM class flavin-dependent oxidoreductase</fullName>
    </submittedName>
</protein>
<dbReference type="Pfam" id="PF00296">
    <property type="entry name" value="Bac_luciferase"/>
    <property type="match status" value="2"/>
</dbReference>
<gene>
    <name evidence="2" type="ORF">IT779_27795</name>
</gene>
<evidence type="ECO:0000259" key="1">
    <source>
        <dbReference type="Pfam" id="PF00296"/>
    </source>
</evidence>
<dbReference type="Proteomes" id="UP000655751">
    <property type="component" value="Unassembled WGS sequence"/>
</dbReference>
<reference evidence="2" key="1">
    <citation type="submission" date="2020-11" db="EMBL/GenBank/DDBJ databases">
        <title>Nocardia NEAU-351.nov., a novel actinomycete isolated from the cow dung.</title>
        <authorList>
            <person name="Zhang X."/>
        </authorList>
    </citation>
    <scope>NUCLEOTIDE SEQUENCE</scope>
    <source>
        <strain evidence="2">NEAU-351</strain>
    </source>
</reference>
<organism evidence="2 3">
    <name type="scientific">Nocardia bovistercoris</name>
    <dbReference type="NCBI Taxonomy" id="2785916"/>
    <lineage>
        <taxon>Bacteria</taxon>
        <taxon>Bacillati</taxon>
        <taxon>Actinomycetota</taxon>
        <taxon>Actinomycetes</taxon>
        <taxon>Mycobacteriales</taxon>
        <taxon>Nocardiaceae</taxon>
        <taxon>Nocardia</taxon>
    </lineage>
</organism>
<sequence length="381" mass="40131">MSVPLSILDLAPVSAGSNPRQALRNSVDLARHAEDWGYHRYWLAEHHFVAVASSSTITLIGQVAAATKRIRVGSAAVQAGFHTSAAIVEAFGTIDAFHPGRLDLGLGRSAHRRAQLNTLKAPASDRARPPVRTENIVRDGVVVPPPFDPSRLADASRFVAALDALIPEGAKAPPFADQVAEVIALLDGTFTTADGTALHAVPGEGAQVEVWLFGSSGGESAALAGRLGLPFAAAYHVAPGSSLDAVDAYRAAFRPSRFLAEPYVVISADAVVAADDATARAHAEGYGHWVHSIRGGGGATEYPAPNSVPPLTPEQRGLIQDRLDTQFVGAPATVVERLSALQRVTDADEVLVTTITHDHADRLESYRLLAEAWGLRTARAA</sequence>
<keyword evidence="3" id="KW-1185">Reference proteome</keyword>
<dbReference type="Gene3D" id="3.20.20.30">
    <property type="entry name" value="Luciferase-like domain"/>
    <property type="match status" value="1"/>
</dbReference>
<evidence type="ECO:0000313" key="2">
    <source>
        <dbReference type="EMBL" id="MBH0780082.1"/>
    </source>
</evidence>